<reference evidence="4" key="1">
    <citation type="submission" date="2025-08" db="UniProtKB">
        <authorList>
            <consortium name="RefSeq"/>
        </authorList>
    </citation>
    <scope>IDENTIFICATION</scope>
</reference>
<dbReference type="KEGG" id="egu:105054394"/>
<keyword evidence="3" id="KW-1185">Reference proteome</keyword>
<proteinExistence type="predicted"/>
<dbReference type="OrthoDB" id="445556at2759"/>
<dbReference type="Proteomes" id="UP000504607">
    <property type="component" value="Chromosome 11"/>
</dbReference>
<dbReference type="RefSeq" id="XP_010934179.1">
    <property type="nucleotide sequence ID" value="XM_010935877.2"/>
</dbReference>
<feature type="domain" description="J" evidence="2">
    <location>
        <begin position="76"/>
        <end position="143"/>
    </location>
</feature>
<dbReference type="InterPro" id="IPR036869">
    <property type="entry name" value="J_dom_sf"/>
</dbReference>
<dbReference type="GeneID" id="105054394"/>
<dbReference type="InterPro" id="IPR052276">
    <property type="entry name" value="Diphthamide-biosynth_chaperone"/>
</dbReference>
<dbReference type="InterPro" id="IPR001623">
    <property type="entry name" value="DnaJ_domain"/>
</dbReference>
<organism evidence="3 4">
    <name type="scientific">Elaeis guineensis var. tenera</name>
    <name type="common">Oil palm</name>
    <dbReference type="NCBI Taxonomy" id="51953"/>
    <lineage>
        <taxon>Eukaryota</taxon>
        <taxon>Viridiplantae</taxon>
        <taxon>Streptophyta</taxon>
        <taxon>Embryophyta</taxon>
        <taxon>Tracheophyta</taxon>
        <taxon>Spermatophyta</taxon>
        <taxon>Magnoliopsida</taxon>
        <taxon>Liliopsida</taxon>
        <taxon>Arecaceae</taxon>
        <taxon>Arecoideae</taxon>
        <taxon>Cocoseae</taxon>
        <taxon>Elaeidinae</taxon>
        <taxon>Elaeis</taxon>
    </lineage>
</organism>
<name>A0A6I9RXI6_ELAGV</name>
<dbReference type="GO" id="GO:0005783">
    <property type="term" value="C:endoplasmic reticulum"/>
    <property type="evidence" value="ECO:0007669"/>
    <property type="project" value="UniProtKB-ARBA"/>
</dbReference>
<sequence length="190" mass="20685">MPILSFPDLLTAIMIAASSQILGLRIIPSPPRSAAPPSPRSATSLRSPRISAAYTAAAERRPPPAALSPASNSFASLYDVLGLPSGATGQEIKAAYRRLARACHPDVLATDRKGTSADEFIRIHAAYSTLSDPDKRADYDRKLLLLLGRHRRTIRHSPQATPSSSSFQPFSRSPSFPGYGRRTWETDQCW</sequence>
<accession>A0A6I9RXI6</accession>
<dbReference type="PRINTS" id="PR00625">
    <property type="entry name" value="JDOMAIN"/>
</dbReference>
<protein>
    <submittedName>
        <fullName evidence="4">Chaperone protein dnaJ 11, chloroplastic</fullName>
    </submittedName>
</protein>
<dbReference type="CDD" id="cd06257">
    <property type="entry name" value="DnaJ"/>
    <property type="match status" value="1"/>
</dbReference>
<dbReference type="InParanoid" id="A0A6I9RXI6"/>
<evidence type="ECO:0000313" key="3">
    <source>
        <dbReference type="Proteomes" id="UP000504607"/>
    </source>
</evidence>
<dbReference type="SMART" id="SM00271">
    <property type="entry name" value="DnaJ"/>
    <property type="match status" value="1"/>
</dbReference>
<dbReference type="SUPFAM" id="SSF46565">
    <property type="entry name" value="Chaperone J-domain"/>
    <property type="match status" value="1"/>
</dbReference>
<dbReference type="PROSITE" id="PS00636">
    <property type="entry name" value="DNAJ_1"/>
    <property type="match status" value="1"/>
</dbReference>
<evidence type="ECO:0000256" key="1">
    <source>
        <dbReference type="SAM" id="MobiDB-lite"/>
    </source>
</evidence>
<dbReference type="Pfam" id="PF00226">
    <property type="entry name" value="DnaJ"/>
    <property type="match status" value="1"/>
</dbReference>
<dbReference type="InterPro" id="IPR018253">
    <property type="entry name" value="DnaJ_domain_CS"/>
</dbReference>
<dbReference type="Gene3D" id="1.10.287.110">
    <property type="entry name" value="DnaJ domain"/>
    <property type="match status" value="1"/>
</dbReference>
<evidence type="ECO:0000313" key="4">
    <source>
        <dbReference type="RefSeq" id="XP_010934179.1"/>
    </source>
</evidence>
<feature type="region of interest" description="Disordered" evidence="1">
    <location>
        <begin position="154"/>
        <end position="190"/>
    </location>
</feature>
<gene>
    <name evidence="4" type="primary">LOC105054394</name>
</gene>
<dbReference type="AlphaFoldDB" id="A0A6I9RXI6"/>
<dbReference type="PROSITE" id="PS50076">
    <property type="entry name" value="DNAJ_2"/>
    <property type="match status" value="1"/>
</dbReference>
<dbReference type="PANTHER" id="PTHR44240:SF10">
    <property type="entry name" value="J DOMAIN-CONTAINING PROTEIN"/>
    <property type="match status" value="1"/>
</dbReference>
<feature type="compositionally biased region" description="Low complexity" evidence="1">
    <location>
        <begin position="157"/>
        <end position="177"/>
    </location>
</feature>
<evidence type="ECO:0000259" key="2">
    <source>
        <dbReference type="PROSITE" id="PS50076"/>
    </source>
</evidence>
<dbReference type="PANTHER" id="PTHR44240">
    <property type="entry name" value="DNAJ DOMAIN (PROKARYOTIC HEAT SHOCK PROTEIN)-RELATED"/>
    <property type="match status" value="1"/>
</dbReference>